<dbReference type="SUPFAM" id="SSF68906">
    <property type="entry name" value="SAP domain"/>
    <property type="match status" value="1"/>
</dbReference>
<feature type="compositionally biased region" description="Polar residues" evidence="3">
    <location>
        <begin position="790"/>
        <end position="806"/>
    </location>
</feature>
<dbReference type="Gene3D" id="1.10.720.30">
    <property type="entry name" value="SAP domain"/>
    <property type="match status" value="1"/>
</dbReference>
<feature type="compositionally biased region" description="Basic and acidic residues" evidence="3">
    <location>
        <begin position="99"/>
        <end position="117"/>
    </location>
</feature>
<dbReference type="InterPro" id="IPR003034">
    <property type="entry name" value="SAP_dom"/>
</dbReference>
<comment type="caution">
    <text evidence="6">The sequence shown here is derived from an EMBL/GenBank/DDBJ whole genome shotgun (WGS) entry which is preliminary data.</text>
</comment>
<feature type="region of interest" description="Disordered" evidence="3">
    <location>
        <begin position="236"/>
        <end position="258"/>
    </location>
</feature>
<name>A0A8J2SII4_9STRA</name>
<dbReference type="AlphaFoldDB" id="A0A8J2SII4"/>
<dbReference type="SMART" id="SM00513">
    <property type="entry name" value="SAP"/>
    <property type="match status" value="1"/>
</dbReference>
<dbReference type="Pfam" id="PF02037">
    <property type="entry name" value="SAP"/>
    <property type="match status" value="1"/>
</dbReference>
<feature type="domain" description="SAP" evidence="5">
    <location>
        <begin position="261"/>
        <end position="295"/>
    </location>
</feature>
<evidence type="ECO:0000256" key="3">
    <source>
        <dbReference type="SAM" id="MobiDB-lite"/>
    </source>
</evidence>
<keyword evidence="7" id="KW-1185">Reference proteome</keyword>
<evidence type="ECO:0000313" key="7">
    <source>
        <dbReference type="Proteomes" id="UP000789595"/>
    </source>
</evidence>
<feature type="region of interest" description="Disordered" evidence="3">
    <location>
        <begin position="763"/>
        <end position="782"/>
    </location>
</feature>
<dbReference type="EMBL" id="CAKKNE010000002">
    <property type="protein sequence ID" value="CAH0368624.1"/>
    <property type="molecule type" value="Genomic_DNA"/>
</dbReference>
<evidence type="ECO:0000259" key="4">
    <source>
        <dbReference type="PROSITE" id="PS50002"/>
    </source>
</evidence>
<sequence>MGWFGSAKKKPAREQFKPARTPPKTPEVRQPEEPTSPNAWYDELQQQSHLDSTYGEYESCSDDGTVTIGEVTPATSPRGFFDSTTHTPEATPRRRKRTQDKERNYWSRREAVPDDPPRGSILCKARARRAFEAVEPAELNVEDNQEVLVLREELGPLSEGQRSRPTTPGWVFAVSDQNSGYVPRTYLEAEEDLAQSMTVRYVSKAERNTAAYNEAAVGQTTQGDYWVQKMAAELGGDAPDVPARPPPSSPGKIDPVTPSQVEKMTAPKLKAALKQRGLSTQGLKGELKARLLKALQTTTSQGLVTQADKPKPVEKEEPDLLAQLLAKEEKPADHLEQVTRKPMERRRPSVENNSTYQTVLEMCLAGDAGEPEDAKTFAAEFRKQLGISDAAHRILLARLKPNAVWKVALAVEPMSQQASGRAGRQGEWLAERRRKSFELDNAKACLLSASQTGCLRSIRAALAEGERLGLVGFASFECVEAEACLAARYAAEAQERLDDLERAHKDKFAFDYGRRDDLAALTMQARANEAKVKAYSEDVPPPEPAPLGDGWSSESEEELIEIPAIQEIVDNESLQEALRRKRLEYVRRCRSDVAFLEELDDCVQDRLDDFGDERGHGVEAEVSFSSRLLDVFRAPRIKFVRNGIDLKLEAKSILRDEVAPALCAADAECAHRNLALRATVNVYVRRSGDLTSRKQAQAEALAKRRAEVVIEELVAHGVRRSCLEGVAGGADDTAGVDFDLGFYDEEPQREELSIVLVEKGDDESSVTSPWRPGDPRGAIVRSSFDEGSVLSRSSYGTRVSWESHSSPPKLLPPIC</sequence>
<dbReference type="InterPro" id="IPR001452">
    <property type="entry name" value="SH3_domain"/>
</dbReference>
<dbReference type="PROSITE" id="PS50800">
    <property type="entry name" value="SAP"/>
    <property type="match status" value="1"/>
</dbReference>
<feature type="compositionally biased region" description="Polar residues" evidence="3">
    <location>
        <begin position="33"/>
        <end position="51"/>
    </location>
</feature>
<dbReference type="SUPFAM" id="SSF50044">
    <property type="entry name" value="SH3-domain"/>
    <property type="match status" value="1"/>
</dbReference>
<accession>A0A8J2SII4</accession>
<dbReference type="Gene3D" id="2.30.30.40">
    <property type="entry name" value="SH3 Domains"/>
    <property type="match status" value="1"/>
</dbReference>
<evidence type="ECO:0000259" key="5">
    <source>
        <dbReference type="PROSITE" id="PS50800"/>
    </source>
</evidence>
<dbReference type="InterPro" id="IPR036361">
    <property type="entry name" value="SAP_dom_sf"/>
</dbReference>
<feature type="domain" description="SH3" evidence="4">
    <location>
        <begin position="120"/>
        <end position="192"/>
    </location>
</feature>
<dbReference type="PROSITE" id="PS50002">
    <property type="entry name" value="SH3"/>
    <property type="match status" value="1"/>
</dbReference>
<evidence type="ECO:0000256" key="2">
    <source>
        <dbReference type="PROSITE-ProRule" id="PRU00192"/>
    </source>
</evidence>
<dbReference type="SMART" id="SM00326">
    <property type="entry name" value="SH3"/>
    <property type="match status" value="1"/>
</dbReference>
<reference evidence="6" key="1">
    <citation type="submission" date="2021-11" db="EMBL/GenBank/DDBJ databases">
        <authorList>
            <consortium name="Genoscope - CEA"/>
            <person name="William W."/>
        </authorList>
    </citation>
    <scope>NUCLEOTIDE SEQUENCE</scope>
</reference>
<evidence type="ECO:0008006" key="8">
    <source>
        <dbReference type="Google" id="ProtNLM"/>
    </source>
</evidence>
<evidence type="ECO:0000313" key="6">
    <source>
        <dbReference type="EMBL" id="CAH0368624.1"/>
    </source>
</evidence>
<evidence type="ECO:0000256" key="1">
    <source>
        <dbReference type="ARBA" id="ARBA00022443"/>
    </source>
</evidence>
<dbReference type="InterPro" id="IPR036028">
    <property type="entry name" value="SH3-like_dom_sf"/>
</dbReference>
<feature type="region of interest" description="Disordered" evidence="3">
    <location>
        <begin position="533"/>
        <end position="553"/>
    </location>
</feature>
<feature type="region of interest" description="Disordered" evidence="3">
    <location>
        <begin position="787"/>
        <end position="815"/>
    </location>
</feature>
<protein>
    <recommendedName>
        <fullName evidence="8">SAP domain-containing protein</fullName>
    </recommendedName>
</protein>
<gene>
    <name evidence="6" type="ORF">PECAL_2P16960</name>
</gene>
<feature type="region of interest" description="Disordered" evidence="3">
    <location>
        <begin position="1"/>
        <end position="120"/>
    </location>
</feature>
<organism evidence="6 7">
    <name type="scientific">Pelagomonas calceolata</name>
    <dbReference type="NCBI Taxonomy" id="35677"/>
    <lineage>
        <taxon>Eukaryota</taxon>
        <taxon>Sar</taxon>
        <taxon>Stramenopiles</taxon>
        <taxon>Ochrophyta</taxon>
        <taxon>Pelagophyceae</taxon>
        <taxon>Pelagomonadales</taxon>
        <taxon>Pelagomonadaceae</taxon>
        <taxon>Pelagomonas</taxon>
    </lineage>
</organism>
<keyword evidence="1 2" id="KW-0728">SH3 domain</keyword>
<proteinExistence type="predicted"/>
<dbReference type="Proteomes" id="UP000789595">
    <property type="component" value="Unassembled WGS sequence"/>
</dbReference>